<dbReference type="InterPro" id="IPR036634">
    <property type="entry name" value="PRD_sf"/>
</dbReference>
<reference evidence="4" key="1">
    <citation type="journal article" date="2019" name="Int. J. Syst. Evol. Microbiol.">
        <title>The Global Catalogue of Microorganisms (GCM) 10K type strain sequencing project: providing services to taxonomists for standard genome sequencing and annotation.</title>
        <authorList>
            <consortium name="The Broad Institute Genomics Platform"/>
            <consortium name="The Broad Institute Genome Sequencing Center for Infectious Disease"/>
            <person name="Wu L."/>
            <person name="Ma J."/>
        </authorList>
    </citation>
    <scope>NUCLEOTIDE SEQUENCE [LARGE SCALE GENOMIC DNA]</scope>
    <source>
        <strain evidence="4">JCM 18050</strain>
    </source>
</reference>
<dbReference type="InterPro" id="IPR050661">
    <property type="entry name" value="BglG_antiterminators"/>
</dbReference>
<keyword evidence="4" id="KW-1185">Reference proteome</keyword>
<dbReference type="SMART" id="SM01061">
    <property type="entry name" value="CAT_RBD"/>
    <property type="match status" value="1"/>
</dbReference>
<dbReference type="InterPro" id="IPR011608">
    <property type="entry name" value="PRD"/>
</dbReference>
<dbReference type="EMBL" id="BAABHY010000006">
    <property type="protein sequence ID" value="GAA5113677.1"/>
    <property type="molecule type" value="Genomic_DNA"/>
</dbReference>
<feature type="domain" description="PRD" evidence="2">
    <location>
        <begin position="171"/>
        <end position="279"/>
    </location>
</feature>
<accession>A0ABP9NGM1</accession>
<organism evidence="3 4">
    <name type="scientific">Orbus sasakiae</name>
    <dbReference type="NCBI Taxonomy" id="1078475"/>
    <lineage>
        <taxon>Bacteria</taxon>
        <taxon>Pseudomonadati</taxon>
        <taxon>Pseudomonadota</taxon>
        <taxon>Gammaproteobacteria</taxon>
        <taxon>Orbales</taxon>
        <taxon>Orbaceae</taxon>
        <taxon>Orbus</taxon>
    </lineage>
</organism>
<dbReference type="Gene3D" id="2.30.24.10">
    <property type="entry name" value="CAT RNA-binding domain"/>
    <property type="match status" value="1"/>
</dbReference>
<dbReference type="Gene3D" id="1.10.1790.10">
    <property type="entry name" value="PRD domain"/>
    <property type="match status" value="2"/>
</dbReference>
<dbReference type="SUPFAM" id="SSF50151">
    <property type="entry name" value="SacY-like RNA-binding domain"/>
    <property type="match status" value="1"/>
</dbReference>
<dbReference type="Pfam" id="PF00874">
    <property type="entry name" value="PRD"/>
    <property type="match status" value="2"/>
</dbReference>
<dbReference type="Proteomes" id="UP001500171">
    <property type="component" value="Unassembled WGS sequence"/>
</dbReference>
<dbReference type="Pfam" id="PF03123">
    <property type="entry name" value="CAT_RBD"/>
    <property type="match status" value="1"/>
</dbReference>
<feature type="domain" description="PRD" evidence="2">
    <location>
        <begin position="65"/>
        <end position="170"/>
    </location>
</feature>
<evidence type="ECO:0000313" key="3">
    <source>
        <dbReference type="EMBL" id="GAA5113677.1"/>
    </source>
</evidence>
<evidence type="ECO:0000313" key="4">
    <source>
        <dbReference type="Proteomes" id="UP001500171"/>
    </source>
</evidence>
<proteinExistence type="predicted"/>
<dbReference type="InterPro" id="IPR036650">
    <property type="entry name" value="CAT_RNA-bd_dom_sf"/>
</dbReference>
<name>A0ABP9NGM1_9GAMM</name>
<evidence type="ECO:0000259" key="2">
    <source>
        <dbReference type="PROSITE" id="PS51372"/>
    </source>
</evidence>
<keyword evidence="1" id="KW-0677">Repeat</keyword>
<dbReference type="PANTHER" id="PTHR30185">
    <property type="entry name" value="CRYPTIC BETA-GLUCOSIDE BGL OPERON ANTITERMINATOR"/>
    <property type="match status" value="1"/>
</dbReference>
<evidence type="ECO:0000256" key="1">
    <source>
        <dbReference type="ARBA" id="ARBA00022737"/>
    </source>
</evidence>
<dbReference type="InterPro" id="IPR004341">
    <property type="entry name" value="CAT_RNA-bd_dom"/>
</dbReference>
<dbReference type="SUPFAM" id="SSF63520">
    <property type="entry name" value="PTS-regulatory domain, PRD"/>
    <property type="match status" value="2"/>
</dbReference>
<comment type="caution">
    <text evidence="3">The sequence shown here is derived from an EMBL/GenBank/DDBJ whole genome shotgun (WGS) entry which is preliminary data.</text>
</comment>
<gene>
    <name evidence="3" type="ORF">GCM10023211_22150</name>
</gene>
<dbReference type="PANTHER" id="PTHR30185:SF15">
    <property type="entry name" value="CRYPTIC BETA-GLUCOSIDE BGL OPERON ANTITERMINATOR"/>
    <property type="match status" value="1"/>
</dbReference>
<protein>
    <submittedName>
        <fullName evidence="3">PRD domain-containing protein</fullName>
    </submittedName>
</protein>
<sequence length="279" mass="32390">MQVIKVMNNSLILAVDSLGNECILMGKGIGYNQAIGNDVQLSQVEKIFLLKDKQFLLDFVHLANQLDETYFHIVRDIVAYAQQHYQLSVMDSLYLSLTDHIAFMVKRFYDGHLDENFSYLDVIQCYKDEYQIGKFALNLINERLAMSLPESEASAIALHFVNAALNSPKEEHLQVSQLVKNIETVISRSTHLIFDRDSFSYSRFLTHLNYFAKRIIQRNPFNDDKSTSLYQQMSANLTLEKSVVEAIERFIQQQHQLTLSSQEQFYLLIHLHRIISETR</sequence>
<dbReference type="PROSITE" id="PS51372">
    <property type="entry name" value="PRD_2"/>
    <property type="match status" value="2"/>
</dbReference>